<reference evidence="2 3" key="1">
    <citation type="submission" date="2024-01" db="EMBL/GenBank/DDBJ databases">
        <title>A draft genome for a cacao thread blight-causing isolate of Paramarasmius palmivorus.</title>
        <authorList>
            <person name="Baruah I.K."/>
            <person name="Bukari Y."/>
            <person name="Amoako-Attah I."/>
            <person name="Meinhardt L.W."/>
            <person name="Bailey B.A."/>
            <person name="Cohen S.P."/>
        </authorList>
    </citation>
    <scope>NUCLEOTIDE SEQUENCE [LARGE SCALE GENOMIC DNA]</scope>
    <source>
        <strain evidence="2 3">GH-12</strain>
    </source>
</reference>
<dbReference type="EMBL" id="JAYKXP010000135">
    <property type="protein sequence ID" value="KAK7023577.1"/>
    <property type="molecule type" value="Genomic_DNA"/>
</dbReference>
<proteinExistence type="predicted"/>
<evidence type="ECO:0008006" key="4">
    <source>
        <dbReference type="Google" id="ProtNLM"/>
    </source>
</evidence>
<feature type="region of interest" description="Disordered" evidence="1">
    <location>
        <begin position="118"/>
        <end position="158"/>
    </location>
</feature>
<evidence type="ECO:0000313" key="2">
    <source>
        <dbReference type="EMBL" id="KAK7023577.1"/>
    </source>
</evidence>
<organism evidence="2 3">
    <name type="scientific">Paramarasmius palmivorus</name>
    <dbReference type="NCBI Taxonomy" id="297713"/>
    <lineage>
        <taxon>Eukaryota</taxon>
        <taxon>Fungi</taxon>
        <taxon>Dikarya</taxon>
        <taxon>Basidiomycota</taxon>
        <taxon>Agaricomycotina</taxon>
        <taxon>Agaricomycetes</taxon>
        <taxon>Agaricomycetidae</taxon>
        <taxon>Agaricales</taxon>
        <taxon>Marasmiineae</taxon>
        <taxon>Marasmiaceae</taxon>
        <taxon>Paramarasmius</taxon>
    </lineage>
</organism>
<feature type="compositionally biased region" description="Polar residues" evidence="1">
    <location>
        <begin position="147"/>
        <end position="158"/>
    </location>
</feature>
<evidence type="ECO:0000256" key="1">
    <source>
        <dbReference type="SAM" id="MobiDB-lite"/>
    </source>
</evidence>
<accession>A0AAW0BBP4</accession>
<dbReference type="AlphaFoldDB" id="A0AAW0BBP4"/>
<name>A0AAW0BBP4_9AGAR</name>
<feature type="region of interest" description="Disordered" evidence="1">
    <location>
        <begin position="284"/>
        <end position="310"/>
    </location>
</feature>
<feature type="compositionally biased region" description="Basic and acidic residues" evidence="1">
    <location>
        <begin position="118"/>
        <end position="146"/>
    </location>
</feature>
<gene>
    <name evidence="2" type="ORF">VNI00_016663</name>
</gene>
<evidence type="ECO:0000313" key="3">
    <source>
        <dbReference type="Proteomes" id="UP001383192"/>
    </source>
</evidence>
<protein>
    <recommendedName>
        <fullName evidence="4">Transposase</fullName>
    </recommendedName>
</protein>
<sequence length="396" mass="45003">MSHSHGVNIGDWKFHPMTHQILHDLSACGNCATFAEHCRTYANASWTTATTEQKQTILNGDSSLSLLEERLSQAEEGRHEASVKVEKLRLERNDLQRDYDSLRDDYHSLKNEVNELRRQLKQYSSDRGHTNDRSAKRKRTDGEHETNINSDMNSQTTSTDVDQVMINPADTVPFQDLLDHFGDGLYRNRKQVAAARNCEPINETLTKLHKFPVSPGAVDHYIKILKDSEQPAAKIQVGTVALVDQMYHWVQLIKTRPNTSWTDVEKHLVQKYFTPKWFGKRQFTQTDSSSHTGTSTSQQSTSKSRHAKITAPSIETGTEIDWARYFLRIQDAGSAKVGIHIESDGAVSLRDICGYLFFKRRSPQLPSDTSPPMREKYNLTCVELILTPGLYVAHCN</sequence>
<keyword evidence="3" id="KW-1185">Reference proteome</keyword>
<dbReference type="Proteomes" id="UP001383192">
    <property type="component" value="Unassembled WGS sequence"/>
</dbReference>
<feature type="compositionally biased region" description="Low complexity" evidence="1">
    <location>
        <begin position="284"/>
        <end position="302"/>
    </location>
</feature>
<comment type="caution">
    <text evidence="2">The sequence shown here is derived from an EMBL/GenBank/DDBJ whole genome shotgun (WGS) entry which is preliminary data.</text>
</comment>